<proteinExistence type="inferred from homology"/>
<evidence type="ECO:0000256" key="1">
    <source>
        <dbReference type="ARBA" id="ARBA00001966"/>
    </source>
</evidence>
<evidence type="ECO:0000256" key="2">
    <source>
        <dbReference type="ARBA" id="ARBA00005806"/>
    </source>
</evidence>
<accession>A0A4U7J861</accession>
<dbReference type="InterPro" id="IPR010327">
    <property type="entry name" value="FldB/FldC_alpha/beta"/>
</dbReference>
<keyword evidence="3" id="KW-0411">Iron-sulfur</keyword>
<keyword evidence="3" id="KW-0408">Iron</keyword>
<dbReference type="PANTHER" id="PTHR30548">
    <property type="entry name" value="2-HYDROXYGLUTARYL-COA DEHYDRATASE, D-COMPONENT-RELATED"/>
    <property type="match status" value="1"/>
</dbReference>
<name>A0A4U7J861_9FIRM</name>
<dbReference type="EMBL" id="CP061336">
    <property type="protein sequence ID" value="QNU66445.1"/>
    <property type="molecule type" value="Genomic_DNA"/>
</dbReference>
<dbReference type="RefSeq" id="WP_137699141.1">
    <property type="nucleotide sequence ID" value="NZ_CP061336.1"/>
</dbReference>
<comment type="cofactor">
    <cofactor evidence="1">
        <name>[4Fe-4S] cluster</name>
        <dbReference type="ChEBI" id="CHEBI:49883"/>
    </cofactor>
</comment>
<sequence length="334" mass="38659">MRQRDINMGYLCGNNLPYEIFRTCGIKLTKINCNGQVSSNSKIHFPTYMCSYAMNCLELFIEDSDHDGYILENRCHAMIALYEYLREYMPHKKLFMFNTAKTSSRHASKNYCNEISRLIKFLEVEFNISVTHQVLEFNRINLVNDLKQKRKMIDHIVKNSISLALSDIEVLEMQTSEPFELDVELKKIVERKPINGQGAEILLCGMHITPLDIIDVINEFGGKVVLYDNFENNELDNTNFSNRSEMSDFNQQENLTCNWNPGWLQSFENKLARYSIKGIIFSTIKFCPTQSYGVILLANLAKKRNIPFLVLNDSFSSNCSAQVRTRIQAFLECL</sequence>
<dbReference type="GO" id="GO:0016836">
    <property type="term" value="F:hydro-lyase activity"/>
    <property type="evidence" value="ECO:0007669"/>
    <property type="project" value="UniProtKB-ARBA"/>
</dbReference>
<organism evidence="4 5">
    <name type="scientific">Ruminiclostridium herbifermentans</name>
    <dbReference type="NCBI Taxonomy" id="2488810"/>
    <lineage>
        <taxon>Bacteria</taxon>
        <taxon>Bacillati</taxon>
        <taxon>Bacillota</taxon>
        <taxon>Clostridia</taxon>
        <taxon>Eubacteriales</taxon>
        <taxon>Oscillospiraceae</taxon>
        <taxon>Ruminiclostridium</taxon>
    </lineage>
</organism>
<evidence type="ECO:0000313" key="4">
    <source>
        <dbReference type="EMBL" id="QNU66445.1"/>
    </source>
</evidence>
<dbReference type="OrthoDB" id="355459at2"/>
<dbReference type="Proteomes" id="UP000306409">
    <property type="component" value="Chromosome"/>
</dbReference>
<dbReference type="KEGG" id="rher:EHE19_016500"/>
<dbReference type="Pfam" id="PF06050">
    <property type="entry name" value="HGD-D"/>
    <property type="match status" value="1"/>
</dbReference>
<dbReference type="AlphaFoldDB" id="A0A4U7J861"/>
<dbReference type="Gene3D" id="3.40.50.11890">
    <property type="match status" value="1"/>
</dbReference>
<dbReference type="Gene3D" id="3.40.50.11900">
    <property type="match status" value="1"/>
</dbReference>
<evidence type="ECO:0000313" key="5">
    <source>
        <dbReference type="Proteomes" id="UP000306409"/>
    </source>
</evidence>
<keyword evidence="5" id="KW-1185">Reference proteome</keyword>
<gene>
    <name evidence="4" type="ORF">EHE19_016500</name>
</gene>
<dbReference type="GO" id="GO:0051536">
    <property type="term" value="F:iron-sulfur cluster binding"/>
    <property type="evidence" value="ECO:0007669"/>
    <property type="project" value="UniProtKB-KW"/>
</dbReference>
<protein>
    <submittedName>
        <fullName evidence="4">2-hydroxyacyl-CoA dehydratase</fullName>
    </submittedName>
</protein>
<keyword evidence="3" id="KW-0479">Metal-binding</keyword>
<reference evidence="4 5" key="1">
    <citation type="submission" date="2020-09" db="EMBL/GenBank/DDBJ databases">
        <title>Characterization and genome sequencing of Ruminiclostridium sp. nov. MA18.</title>
        <authorList>
            <person name="Rettenmaier R."/>
            <person name="Kowollik M.-L."/>
            <person name="Liebl W."/>
            <person name="Zverlov V."/>
        </authorList>
    </citation>
    <scope>NUCLEOTIDE SEQUENCE [LARGE SCALE GENOMIC DNA]</scope>
    <source>
        <strain evidence="4 5">MA18</strain>
    </source>
</reference>
<evidence type="ECO:0000256" key="3">
    <source>
        <dbReference type="ARBA" id="ARBA00023014"/>
    </source>
</evidence>
<dbReference type="PANTHER" id="PTHR30548:SF1">
    <property type="entry name" value="DEHYDRATASE SUBUNIT MJ0007-RELATED"/>
    <property type="match status" value="1"/>
</dbReference>
<comment type="similarity">
    <text evidence="2">Belongs to the FldB/FldC dehydratase alpha/beta subunit family.</text>
</comment>